<evidence type="ECO:0000313" key="2">
    <source>
        <dbReference type="Proteomes" id="UP000799755"/>
    </source>
</evidence>
<accession>A0ACB6R717</accession>
<keyword evidence="2" id="KW-1185">Reference proteome</keyword>
<dbReference type="Proteomes" id="UP000799755">
    <property type="component" value="Unassembled WGS sequence"/>
</dbReference>
<name>A0ACB6R717_9PLEO</name>
<evidence type="ECO:0000313" key="1">
    <source>
        <dbReference type="EMBL" id="KAF2474112.1"/>
    </source>
</evidence>
<dbReference type="EMBL" id="MU003498">
    <property type="protein sequence ID" value="KAF2474112.1"/>
    <property type="molecule type" value="Genomic_DNA"/>
</dbReference>
<protein>
    <submittedName>
        <fullName evidence="1">Uncharacterized protein</fullName>
    </submittedName>
</protein>
<sequence length="368" mass="40827">MRLKKHGRNRRQRLKALQAEQLAKEDIVSANVQPPHEPSHETYTNTPVVVVDSLTKTRATASQTADKQTQSALVSQRSFRKPATSASTPRPRARTKCKQRSESLSQNTPSLNNSTTSLNSSQSSLSTTLNPLDTSVAFDQTETDWFRLRALGIDPSRVRKRSFDSDEEEEKRNPDGDRLRGRSSNTPAARIALPPPTTTIDPLARWEAYKARSRTAASSPIEKIPTPVVQHGFNESFAPNPSPAPAYRNRVSRFVPRHLYGKGRDAVREYRASIRNSQGSQGSPSQTGAGLGPLDLSSPIQTHQSYSTNYANFSGNDGDQDPEYDDEQYVQGDEEYEYEEDDYYDEDDEGVGTNMAGGTQDDAIELSD</sequence>
<gene>
    <name evidence="1" type="ORF">BDR25DRAFT_301594</name>
</gene>
<proteinExistence type="predicted"/>
<reference evidence="1" key="1">
    <citation type="journal article" date="2020" name="Stud. Mycol.">
        <title>101 Dothideomycetes genomes: a test case for predicting lifestyles and emergence of pathogens.</title>
        <authorList>
            <person name="Haridas S."/>
            <person name="Albert R."/>
            <person name="Binder M."/>
            <person name="Bloem J."/>
            <person name="Labutti K."/>
            <person name="Salamov A."/>
            <person name="Andreopoulos B."/>
            <person name="Baker S."/>
            <person name="Barry K."/>
            <person name="Bills G."/>
            <person name="Bluhm B."/>
            <person name="Cannon C."/>
            <person name="Castanera R."/>
            <person name="Culley D."/>
            <person name="Daum C."/>
            <person name="Ezra D."/>
            <person name="Gonzalez J."/>
            <person name="Henrissat B."/>
            <person name="Kuo A."/>
            <person name="Liang C."/>
            <person name="Lipzen A."/>
            <person name="Lutzoni F."/>
            <person name="Magnuson J."/>
            <person name="Mondo S."/>
            <person name="Nolan M."/>
            <person name="Ohm R."/>
            <person name="Pangilinan J."/>
            <person name="Park H.-J."/>
            <person name="Ramirez L."/>
            <person name="Alfaro M."/>
            <person name="Sun H."/>
            <person name="Tritt A."/>
            <person name="Yoshinaga Y."/>
            <person name="Zwiers L.-H."/>
            <person name="Turgeon B."/>
            <person name="Goodwin S."/>
            <person name="Spatafora J."/>
            <person name="Crous P."/>
            <person name="Grigoriev I."/>
        </authorList>
    </citation>
    <scope>NUCLEOTIDE SEQUENCE</scope>
    <source>
        <strain evidence="1">ATCC 200398</strain>
    </source>
</reference>
<organism evidence="1 2">
    <name type="scientific">Lindgomyces ingoldianus</name>
    <dbReference type="NCBI Taxonomy" id="673940"/>
    <lineage>
        <taxon>Eukaryota</taxon>
        <taxon>Fungi</taxon>
        <taxon>Dikarya</taxon>
        <taxon>Ascomycota</taxon>
        <taxon>Pezizomycotina</taxon>
        <taxon>Dothideomycetes</taxon>
        <taxon>Pleosporomycetidae</taxon>
        <taxon>Pleosporales</taxon>
        <taxon>Lindgomycetaceae</taxon>
        <taxon>Lindgomyces</taxon>
    </lineage>
</organism>
<comment type="caution">
    <text evidence="1">The sequence shown here is derived from an EMBL/GenBank/DDBJ whole genome shotgun (WGS) entry which is preliminary data.</text>
</comment>